<dbReference type="PANTHER" id="PTHR43857:SF1">
    <property type="entry name" value="YJGH FAMILY PROTEIN"/>
    <property type="match status" value="1"/>
</dbReference>
<feature type="compositionally biased region" description="Polar residues" evidence="1">
    <location>
        <begin position="44"/>
        <end position="53"/>
    </location>
</feature>
<dbReference type="InterPro" id="IPR035959">
    <property type="entry name" value="RutC-like_sf"/>
</dbReference>
<protein>
    <submittedName>
        <fullName evidence="2">YjgF-like protein</fullName>
    </submittedName>
</protein>
<dbReference type="EMBL" id="JACGCI010000032">
    <property type="protein sequence ID" value="KAF6754912.1"/>
    <property type="molecule type" value="Genomic_DNA"/>
</dbReference>
<evidence type="ECO:0000313" key="3">
    <source>
        <dbReference type="Proteomes" id="UP000521943"/>
    </source>
</evidence>
<dbReference type="PANTHER" id="PTHR43857">
    <property type="entry name" value="BLR7761 PROTEIN"/>
    <property type="match status" value="1"/>
</dbReference>
<sequence>MSQLTHHRTSNPYESLFKYSRAVKKGPFIFVSGTTAVSLPEPSSDPQDTTHPPSTDHEAPEILHPTSAYLQSQHIFTEIAKAVRALGGDPATDIVRVRMYVTHEEDGGEVGKALKESGFGIGERGEGGGPAATMILGVKFVHPDMRVEIEADAVVL</sequence>
<evidence type="ECO:0000256" key="1">
    <source>
        <dbReference type="SAM" id="MobiDB-lite"/>
    </source>
</evidence>
<dbReference type="AlphaFoldDB" id="A0A8H6HYZ5"/>
<proteinExistence type="predicted"/>
<keyword evidence="3" id="KW-1185">Reference proteome</keyword>
<dbReference type="Gene3D" id="3.30.1330.40">
    <property type="entry name" value="RutC-like"/>
    <property type="match status" value="1"/>
</dbReference>
<gene>
    <name evidence="2" type="ORF">DFP72DRAFT_898005</name>
</gene>
<reference evidence="2 3" key="1">
    <citation type="submission" date="2020-07" db="EMBL/GenBank/DDBJ databases">
        <title>Comparative genomics of pyrophilous fungi reveals a link between fire events and developmental genes.</title>
        <authorList>
            <consortium name="DOE Joint Genome Institute"/>
            <person name="Steindorff A.S."/>
            <person name="Carver A."/>
            <person name="Calhoun S."/>
            <person name="Stillman K."/>
            <person name="Liu H."/>
            <person name="Lipzen A."/>
            <person name="Pangilinan J."/>
            <person name="Labutti K."/>
            <person name="Bruns T.D."/>
            <person name="Grigoriev I.V."/>
        </authorList>
    </citation>
    <scope>NUCLEOTIDE SEQUENCE [LARGE SCALE GENOMIC DNA]</scope>
    <source>
        <strain evidence="2 3">CBS 144469</strain>
    </source>
</reference>
<dbReference type="Proteomes" id="UP000521943">
    <property type="component" value="Unassembled WGS sequence"/>
</dbReference>
<dbReference type="OrthoDB" id="686384at2759"/>
<dbReference type="Pfam" id="PF01042">
    <property type="entry name" value="Ribonuc_L-PSP"/>
    <property type="match status" value="1"/>
</dbReference>
<dbReference type="InterPro" id="IPR006175">
    <property type="entry name" value="YjgF/YER057c/UK114"/>
</dbReference>
<name>A0A8H6HYZ5_9AGAR</name>
<evidence type="ECO:0000313" key="2">
    <source>
        <dbReference type="EMBL" id="KAF6754912.1"/>
    </source>
</evidence>
<feature type="region of interest" description="Disordered" evidence="1">
    <location>
        <begin position="37"/>
        <end position="60"/>
    </location>
</feature>
<accession>A0A8H6HYZ5</accession>
<organism evidence="2 3">
    <name type="scientific">Ephemerocybe angulata</name>
    <dbReference type="NCBI Taxonomy" id="980116"/>
    <lineage>
        <taxon>Eukaryota</taxon>
        <taxon>Fungi</taxon>
        <taxon>Dikarya</taxon>
        <taxon>Basidiomycota</taxon>
        <taxon>Agaricomycotina</taxon>
        <taxon>Agaricomycetes</taxon>
        <taxon>Agaricomycetidae</taxon>
        <taxon>Agaricales</taxon>
        <taxon>Agaricineae</taxon>
        <taxon>Psathyrellaceae</taxon>
        <taxon>Ephemerocybe</taxon>
    </lineage>
</organism>
<comment type="caution">
    <text evidence="2">The sequence shown here is derived from an EMBL/GenBank/DDBJ whole genome shotgun (WGS) entry which is preliminary data.</text>
</comment>
<dbReference type="SUPFAM" id="SSF55298">
    <property type="entry name" value="YjgF-like"/>
    <property type="match status" value="1"/>
</dbReference>